<evidence type="ECO:0000313" key="1">
    <source>
        <dbReference type="EMBL" id="PTM48254.1"/>
    </source>
</evidence>
<evidence type="ECO:0000313" key="2">
    <source>
        <dbReference type="Proteomes" id="UP000241808"/>
    </source>
</evidence>
<comment type="caution">
    <text evidence="1">The sequence shown here is derived from an EMBL/GenBank/DDBJ whole genome shotgun (WGS) entry which is preliminary data.</text>
</comment>
<keyword evidence="2" id="KW-1185">Reference proteome</keyword>
<dbReference type="EMBL" id="PZZL01000027">
    <property type="protein sequence ID" value="PTM48254.1"/>
    <property type="molecule type" value="Genomic_DNA"/>
</dbReference>
<dbReference type="Proteomes" id="UP000241808">
    <property type="component" value="Unassembled WGS sequence"/>
</dbReference>
<organism evidence="1 2">
    <name type="scientific">Phreatobacter oligotrophus</name>
    <dbReference type="NCBI Taxonomy" id="1122261"/>
    <lineage>
        <taxon>Bacteria</taxon>
        <taxon>Pseudomonadati</taxon>
        <taxon>Pseudomonadota</taxon>
        <taxon>Alphaproteobacteria</taxon>
        <taxon>Hyphomicrobiales</taxon>
        <taxon>Phreatobacteraceae</taxon>
        <taxon>Phreatobacter</taxon>
    </lineage>
</organism>
<gene>
    <name evidence="1" type="ORF">C8P69_12710</name>
</gene>
<proteinExistence type="predicted"/>
<protein>
    <submittedName>
        <fullName evidence="1">Uncharacterized protein</fullName>
    </submittedName>
</protein>
<name>A0A2T4YWG7_9HYPH</name>
<sequence length="76" mass="9024">MPPKLTISLLRSEGVRGAWVHCMNMRCRNYAYITWERMRVRGTEEVRELEIRGRLKCSVCGSREVRIRPYWTQPPG</sequence>
<dbReference type="AlphaFoldDB" id="A0A2T4YWG7"/>
<accession>A0A2T4YWG7</accession>
<reference evidence="1 2" key="1">
    <citation type="submission" date="2018-04" db="EMBL/GenBank/DDBJ databases">
        <title>Genomic Encyclopedia of Archaeal and Bacterial Type Strains, Phase II (KMG-II): from individual species to whole genera.</title>
        <authorList>
            <person name="Goeker M."/>
        </authorList>
    </citation>
    <scope>NUCLEOTIDE SEQUENCE [LARGE SCALE GENOMIC DNA]</scope>
    <source>
        <strain evidence="1 2">DSM 25521</strain>
    </source>
</reference>